<reference evidence="2 3" key="1">
    <citation type="submission" date="2008-03" db="EMBL/GenBank/DDBJ databases">
        <title>Sequencing of the draft genome and assembly of Burkholderia ambifaria MEX-5.</title>
        <authorList>
            <consortium name="US DOE Joint Genome Institute (JGI-PGF)"/>
            <person name="Copeland A."/>
            <person name="Lucas S."/>
            <person name="Lapidus A."/>
            <person name="Glavina del Rio T."/>
            <person name="Dalin E."/>
            <person name="Tice H."/>
            <person name="Bruce D."/>
            <person name="Goodwin L."/>
            <person name="Pitluck S."/>
            <person name="Larimer F."/>
            <person name="Land M.L."/>
            <person name="Hauser L."/>
            <person name="Tiedje J."/>
            <person name="Richardson P."/>
        </authorList>
    </citation>
    <scope>NUCLEOTIDE SEQUENCE [LARGE SCALE GENOMIC DNA]</scope>
    <source>
        <strain evidence="2 3">MEX-5</strain>
    </source>
</reference>
<dbReference type="PATRIC" id="fig|396597.7.peg.4694"/>
<protein>
    <recommendedName>
        <fullName evidence="4">Major facilitator superfamily MFS_1</fullName>
    </recommendedName>
</protein>
<organism evidence="2 3">
    <name type="scientific">Burkholderia ambifaria MEX-5</name>
    <dbReference type="NCBI Taxonomy" id="396597"/>
    <lineage>
        <taxon>Bacteria</taxon>
        <taxon>Pseudomonadati</taxon>
        <taxon>Pseudomonadota</taxon>
        <taxon>Betaproteobacteria</taxon>
        <taxon>Burkholderiales</taxon>
        <taxon>Burkholderiaceae</taxon>
        <taxon>Burkholderia</taxon>
        <taxon>Burkholderia cepacia complex</taxon>
    </lineage>
</organism>
<keyword evidence="1" id="KW-0812">Transmembrane</keyword>
<dbReference type="Gene3D" id="1.20.1250.20">
    <property type="entry name" value="MFS general substrate transporter like domains"/>
    <property type="match status" value="1"/>
</dbReference>
<sequence length="75" mass="8660">MAPVDAWRAIVEDDDVRRSYQSRRGLGGFLLPILFGMLLDVLRVRTTCFMLLYGIVWVSLILIYLSEVRRTRVTG</sequence>
<gene>
    <name evidence="2" type="ORF">BamMEX5DRAFT_3295</name>
</gene>
<evidence type="ECO:0000313" key="2">
    <source>
        <dbReference type="EMBL" id="EDT40920.1"/>
    </source>
</evidence>
<evidence type="ECO:0000256" key="1">
    <source>
        <dbReference type="SAM" id="Phobius"/>
    </source>
</evidence>
<feature type="transmembrane region" description="Helical" evidence="1">
    <location>
        <begin position="50"/>
        <end position="66"/>
    </location>
</feature>
<feature type="transmembrane region" description="Helical" evidence="1">
    <location>
        <begin position="26"/>
        <end position="44"/>
    </location>
</feature>
<name>B1T679_9BURK</name>
<dbReference type="InterPro" id="IPR036259">
    <property type="entry name" value="MFS_trans_sf"/>
</dbReference>
<dbReference type="Proteomes" id="UP000004814">
    <property type="component" value="Unassembled WGS sequence"/>
</dbReference>
<comment type="caution">
    <text evidence="2">The sequence shown here is derived from an EMBL/GenBank/DDBJ whole genome shotgun (WGS) entry which is preliminary data.</text>
</comment>
<dbReference type="AlphaFoldDB" id="B1T679"/>
<evidence type="ECO:0008006" key="4">
    <source>
        <dbReference type="Google" id="ProtNLM"/>
    </source>
</evidence>
<accession>B1T679</accession>
<keyword evidence="1" id="KW-0472">Membrane</keyword>
<evidence type="ECO:0000313" key="3">
    <source>
        <dbReference type="Proteomes" id="UP000004814"/>
    </source>
</evidence>
<dbReference type="EMBL" id="ABLK01000100">
    <property type="protein sequence ID" value="EDT40920.1"/>
    <property type="molecule type" value="Genomic_DNA"/>
</dbReference>
<keyword evidence="1" id="KW-1133">Transmembrane helix</keyword>
<proteinExistence type="predicted"/>